<evidence type="ECO:0000256" key="5">
    <source>
        <dbReference type="ARBA" id="ARBA00022989"/>
    </source>
</evidence>
<feature type="transmembrane region" description="Helical" evidence="9">
    <location>
        <begin position="287"/>
        <end position="305"/>
    </location>
</feature>
<dbReference type="EMBL" id="JASCTH010000002">
    <property type="protein sequence ID" value="MDI6097549.1"/>
    <property type="molecule type" value="Genomic_DNA"/>
</dbReference>
<keyword evidence="6 9" id="KW-0472">Membrane</keyword>
<evidence type="ECO:0000256" key="7">
    <source>
        <dbReference type="ARBA" id="ARBA00024033"/>
    </source>
</evidence>
<comment type="caution">
    <text evidence="10">The sequence shown here is derived from an EMBL/GenBank/DDBJ whole genome shotgun (WGS) entry which is preliminary data.</text>
</comment>
<feature type="compositionally biased region" description="Polar residues" evidence="8">
    <location>
        <begin position="402"/>
        <end position="412"/>
    </location>
</feature>
<evidence type="ECO:0000313" key="10">
    <source>
        <dbReference type="EMBL" id="MDI6097549.1"/>
    </source>
</evidence>
<dbReference type="RefSeq" id="WP_282756953.1">
    <property type="nucleotide sequence ID" value="NZ_JASCTH010000002.1"/>
</dbReference>
<keyword evidence="5 9" id="KW-1133">Transmembrane helix</keyword>
<protein>
    <submittedName>
        <fullName evidence="10">Glycosyltransferase 87 family protein</fullName>
    </submittedName>
</protein>
<evidence type="ECO:0000256" key="1">
    <source>
        <dbReference type="ARBA" id="ARBA00004651"/>
    </source>
</evidence>
<dbReference type="Proteomes" id="UP001241758">
    <property type="component" value="Unassembled WGS sequence"/>
</dbReference>
<keyword evidence="11" id="KW-1185">Reference proteome</keyword>
<evidence type="ECO:0000256" key="9">
    <source>
        <dbReference type="SAM" id="Phobius"/>
    </source>
</evidence>
<comment type="similarity">
    <text evidence="7">Belongs to the glycosyltransferase 87 family.</text>
</comment>
<feature type="transmembrane region" description="Helical" evidence="9">
    <location>
        <begin position="353"/>
        <end position="374"/>
    </location>
</feature>
<feature type="transmembrane region" description="Helical" evidence="9">
    <location>
        <begin position="325"/>
        <end position="346"/>
    </location>
</feature>
<feature type="transmembrane region" description="Helical" evidence="9">
    <location>
        <begin position="12"/>
        <end position="30"/>
    </location>
</feature>
<feature type="transmembrane region" description="Helical" evidence="9">
    <location>
        <begin position="157"/>
        <end position="187"/>
    </location>
</feature>
<evidence type="ECO:0000256" key="8">
    <source>
        <dbReference type="SAM" id="MobiDB-lite"/>
    </source>
</evidence>
<comment type="subcellular location">
    <subcellularLocation>
        <location evidence="1">Cell membrane</location>
        <topology evidence="1">Multi-pass membrane protein</topology>
    </subcellularLocation>
</comment>
<evidence type="ECO:0000256" key="2">
    <source>
        <dbReference type="ARBA" id="ARBA00022475"/>
    </source>
</evidence>
<feature type="transmembrane region" description="Helical" evidence="9">
    <location>
        <begin position="194"/>
        <end position="213"/>
    </location>
</feature>
<name>A0ABT6WCT0_9ACTN</name>
<accession>A0ABT6WCT0</accession>
<sequence>MPNLRDPRGRAELFLVVSLLAVAFVARYVGRTEVTGDMEIFFRWHAKLQQAGGWRGLGAEIGNYNAPYMYLLYLASLLPGSLLIGIKVVYATFDLLLAYFTYRLVEMHRGRRTGIFAALIMIMLPTVVLNASVWGQIDSMWASFAVGGVWMLARGRAWWGVTLCTLSLAFKPHGIFIFALVGLLVLAGRIKARVLLAVPVVWLVLSLPALLLGRNPVELFTIYSLDRQSGIIRFLTWGAPTIYAFMGGTKRLDTLRTLGYVLTAALVLGVFLAVLARRIRLDPTRIVTLAALFSILIPFGLPGMHDRYFFLADVTTLILAFYRPRLWFVPLLVQAASLGSYQWYLFGRSGDYLNLKVLAALMLAALIAIGYTLARDVLDGPFENSGEPPRTTSGEPPHSASGEPSRTASGEPSRTVEDTARESAAPSRALPDVTPLPPKAVGNTIGG</sequence>
<evidence type="ECO:0000313" key="11">
    <source>
        <dbReference type="Proteomes" id="UP001241758"/>
    </source>
</evidence>
<dbReference type="Pfam" id="PF09594">
    <property type="entry name" value="GT87"/>
    <property type="match status" value="1"/>
</dbReference>
<gene>
    <name evidence="10" type="ORF">QLQ12_02910</name>
</gene>
<evidence type="ECO:0000256" key="6">
    <source>
        <dbReference type="ARBA" id="ARBA00023136"/>
    </source>
</evidence>
<feature type="region of interest" description="Disordered" evidence="8">
    <location>
        <begin position="382"/>
        <end position="447"/>
    </location>
</feature>
<evidence type="ECO:0000256" key="3">
    <source>
        <dbReference type="ARBA" id="ARBA00022679"/>
    </source>
</evidence>
<keyword evidence="4 9" id="KW-0812">Transmembrane</keyword>
<feature type="transmembrane region" description="Helical" evidence="9">
    <location>
        <begin position="70"/>
        <end position="102"/>
    </location>
</feature>
<proteinExistence type="inferred from homology"/>
<organism evidence="10 11">
    <name type="scientific">Actinoplanes sandaracinus</name>
    <dbReference type="NCBI Taxonomy" id="3045177"/>
    <lineage>
        <taxon>Bacteria</taxon>
        <taxon>Bacillati</taxon>
        <taxon>Actinomycetota</taxon>
        <taxon>Actinomycetes</taxon>
        <taxon>Micromonosporales</taxon>
        <taxon>Micromonosporaceae</taxon>
        <taxon>Actinoplanes</taxon>
    </lineage>
</organism>
<dbReference type="InterPro" id="IPR018584">
    <property type="entry name" value="GT87"/>
</dbReference>
<keyword evidence="3" id="KW-0808">Transferase</keyword>
<feature type="transmembrane region" description="Helical" evidence="9">
    <location>
        <begin position="114"/>
        <end position="137"/>
    </location>
</feature>
<keyword evidence="2" id="KW-1003">Cell membrane</keyword>
<reference evidence="10 11" key="1">
    <citation type="submission" date="2023-05" db="EMBL/GenBank/DDBJ databases">
        <title>Actinoplanes sp. NEAU-A12 genome sequencing.</title>
        <authorList>
            <person name="Wang Z.-S."/>
        </authorList>
    </citation>
    <scope>NUCLEOTIDE SEQUENCE [LARGE SCALE GENOMIC DNA]</scope>
    <source>
        <strain evidence="10 11">NEAU-A12</strain>
    </source>
</reference>
<feature type="transmembrane region" description="Helical" evidence="9">
    <location>
        <begin position="257"/>
        <end position="275"/>
    </location>
</feature>
<evidence type="ECO:0000256" key="4">
    <source>
        <dbReference type="ARBA" id="ARBA00022692"/>
    </source>
</evidence>